<evidence type="ECO:0000256" key="3">
    <source>
        <dbReference type="ARBA" id="ARBA00022917"/>
    </source>
</evidence>
<feature type="domain" description="Translation initiation factor 3 C-terminal" evidence="7">
    <location>
        <begin position="91"/>
        <end position="175"/>
    </location>
</feature>
<dbReference type="FunFam" id="3.30.110.10:FF:000001">
    <property type="entry name" value="Translation initiation factor IF-3"/>
    <property type="match status" value="1"/>
</dbReference>
<dbReference type="InterPro" id="IPR036787">
    <property type="entry name" value="T_IF-3_N_sf"/>
</dbReference>
<dbReference type="GO" id="GO:0043022">
    <property type="term" value="F:ribosome binding"/>
    <property type="evidence" value="ECO:0007669"/>
    <property type="project" value="UniProtKB-ARBA"/>
</dbReference>
<evidence type="ECO:0000259" key="8">
    <source>
        <dbReference type="Pfam" id="PF05198"/>
    </source>
</evidence>
<dbReference type="GO" id="GO:0003743">
    <property type="term" value="F:translation initiation factor activity"/>
    <property type="evidence" value="ECO:0007669"/>
    <property type="project" value="UniProtKB-UniRule"/>
</dbReference>
<dbReference type="InterPro" id="IPR001288">
    <property type="entry name" value="Translation_initiation_fac_3"/>
</dbReference>
<feature type="compositionally biased region" description="Acidic residues" evidence="6">
    <location>
        <begin position="202"/>
        <end position="213"/>
    </location>
</feature>
<dbReference type="Pfam" id="PF05198">
    <property type="entry name" value="IF3_N"/>
    <property type="match status" value="1"/>
</dbReference>
<proteinExistence type="inferred from homology"/>
<evidence type="ECO:0000259" key="7">
    <source>
        <dbReference type="Pfam" id="PF00707"/>
    </source>
</evidence>
<comment type="similarity">
    <text evidence="1 4">Belongs to the IF-3 family.</text>
</comment>
<evidence type="ECO:0000256" key="4">
    <source>
        <dbReference type="HAMAP-Rule" id="MF_00080"/>
    </source>
</evidence>
<dbReference type="GO" id="GO:0016020">
    <property type="term" value="C:membrane"/>
    <property type="evidence" value="ECO:0007669"/>
    <property type="project" value="TreeGrafter"/>
</dbReference>
<dbReference type="GO" id="GO:0032790">
    <property type="term" value="P:ribosome disassembly"/>
    <property type="evidence" value="ECO:0007669"/>
    <property type="project" value="TreeGrafter"/>
</dbReference>
<protein>
    <recommendedName>
        <fullName evidence="4 5">Translation initiation factor IF-3</fullName>
    </recommendedName>
</protein>
<dbReference type="Proteomes" id="UP000557872">
    <property type="component" value="Unassembled WGS sequence"/>
</dbReference>
<dbReference type="Gene3D" id="3.30.110.10">
    <property type="entry name" value="Translation initiation factor 3 (IF-3), C-terminal domain"/>
    <property type="match status" value="1"/>
</dbReference>
<keyword evidence="10" id="KW-1185">Reference proteome</keyword>
<comment type="caution">
    <text evidence="9">The sequence shown here is derived from an EMBL/GenBank/DDBJ whole genome shotgun (WGS) entry which is preliminary data.</text>
</comment>
<dbReference type="GO" id="GO:0005829">
    <property type="term" value="C:cytosol"/>
    <property type="evidence" value="ECO:0007669"/>
    <property type="project" value="TreeGrafter"/>
</dbReference>
<dbReference type="InterPro" id="IPR019815">
    <property type="entry name" value="Translation_initiation_fac_3_C"/>
</dbReference>
<feature type="domain" description="Translation initiation factor 3 N-terminal" evidence="8">
    <location>
        <begin position="18"/>
        <end position="85"/>
    </location>
</feature>
<feature type="region of interest" description="Disordered" evidence="6">
    <location>
        <begin position="1"/>
        <end position="20"/>
    </location>
</feature>
<name>A0A851GSF7_9BACT</name>
<dbReference type="NCBIfam" id="TIGR00168">
    <property type="entry name" value="infC"/>
    <property type="match status" value="1"/>
</dbReference>
<dbReference type="Pfam" id="PF00707">
    <property type="entry name" value="IF3_C"/>
    <property type="match status" value="1"/>
</dbReference>
<evidence type="ECO:0000313" key="9">
    <source>
        <dbReference type="EMBL" id="NWK57174.1"/>
    </source>
</evidence>
<comment type="subunit">
    <text evidence="4">Monomer.</text>
</comment>
<dbReference type="Gene3D" id="3.10.20.80">
    <property type="entry name" value="Translation initiation factor 3 (IF-3), N-terminal domain"/>
    <property type="match status" value="1"/>
</dbReference>
<evidence type="ECO:0000256" key="5">
    <source>
        <dbReference type="NCBIfam" id="TIGR00168"/>
    </source>
</evidence>
<sequence length="213" mass="24371">MAKPKKKPYRGRRDQTRVNERIRAPKVRVVYEDQQLGVMSSREAVEKAKGVGLDLVEVAPNAKPPVCRVCDYGKYKYEQSKLKKNKAKATVKIKEIKLRVGTDTHDYNIKLARCEQFLEQGNKVRVRLQFRGRENAHREIGFEVLTKVAEDLKQIANVDLPARLAGRAVTMLLSPLPKEQQVRHFLLSHGNLVDPNDQGDEHLDDDDFDEGEE</sequence>
<feature type="compositionally biased region" description="Basic residues" evidence="6">
    <location>
        <begin position="1"/>
        <end position="10"/>
    </location>
</feature>
<feature type="compositionally biased region" description="Basic and acidic residues" evidence="6">
    <location>
        <begin position="11"/>
        <end position="20"/>
    </location>
</feature>
<dbReference type="EMBL" id="JACBAZ010000008">
    <property type="protein sequence ID" value="NWK57174.1"/>
    <property type="molecule type" value="Genomic_DNA"/>
</dbReference>
<keyword evidence="2 4" id="KW-0396">Initiation factor</keyword>
<reference evidence="9 10" key="1">
    <citation type="submission" date="2020-07" db="EMBL/GenBank/DDBJ databases">
        <title>Roseicoccus Jingziensis gen. nov., sp. nov., isolated from coastal seawater.</title>
        <authorList>
            <person name="Feng X."/>
        </authorList>
    </citation>
    <scope>NUCLEOTIDE SEQUENCE [LARGE SCALE GENOMIC DNA]</scope>
    <source>
        <strain evidence="9 10">N1E253</strain>
    </source>
</reference>
<gene>
    <name evidence="4" type="primary">infC</name>
    <name evidence="9" type="ORF">HW115_16245</name>
</gene>
<dbReference type="AlphaFoldDB" id="A0A851GSF7"/>
<feature type="region of interest" description="Disordered" evidence="6">
    <location>
        <begin position="190"/>
        <end position="213"/>
    </location>
</feature>
<dbReference type="PANTHER" id="PTHR10938:SF0">
    <property type="entry name" value="TRANSLATION INITIATION FACTOR IF-3, MITOCHONDRIAL"/>
    <property type="match status" value="1"/>
</dbReference>
<comment type="subcellular location">
    <subcellularLocation>
        <location evidence="4">Cytoplasm</location>
    </subcellularLocation>
</comment>
<evidence type="ECO:0000313" key="10">
    <source>
        <dbReference type="Proteomes" id="UP000557872"/>
    </source>
</evidence>
<dbReference type="SUPFAM" id="SSF55200">
    <property type="entry name" value="Translation initiation factor IF3, C-terminal domain"/>
    <property type="match status" value="1"/>
</dbReference>
<dbReference type="InterPro" id="IPR019814">
    <property type="entry name" value="Translation_initiation_fac_3_N"/>
</dbReference>
<evidence type="ECO:0000256" key="1">
    <source>
        <dbReference type="ARBA" id="ARBA00005439"/>
    </source>
</evidence>
<dbReference type="FunFam" id="3.10.20.80:FF:000001">
    <property type="entry name" value="Translation initiation factor IF-3"/>
    <property type="match status" value="1"/>
</dbReference>
<comment type="function">
    <text evidence="4">IF-3 binds to the 30S ribosomal subunit and shifts the equilibrium between 70S ribosomes and their 50S and 30S subunits in favor of the free subunits, thus enhancing the availability of 30S subunits on which protein synthesis initiation begins.</text>
</comment>
<keyword evidence="3 4" id="KW-0648">Protein biosynthesis</keyword>
<keyword evidence="4" id="KW-0963">Cytoplasm</keyword>
<organism evidence="9 10">
    <name type="scientific">Oceaniferula marina</name>
    <dbReference type="NCBI Taxonomy" id="2748318"/>
    <lineage>
        <taxon>Bacteria</taxon>
        <taxon>Pseudomonadati</taxon>
        <taxon>Verrucomicrobiota</taxon>
        <taxon>Verrucomicrobiia</taxon>
        <taxon>Verrucomicrobiales</taxon>
        <taxon>Verrucomicrobiaceae</taxon>
        <taxon>Oceaniferula</taxon>
    </lineage>
</organism>
<dbReference type="PANTHER" id="PTHR10938">
    <property type="entry name" value="TRANSLATION INITIATION FACTOR IF-3"/>
    <property type="match status" value="1"/>
</dbReference>
<accession>A0A851GSF7</accession>
<evidence type="ECO:0000256" key="2">
    <source>
        <dbReference type="ARBA" id="ARBA00022540"/>
    </source>
</evidence>
<evidence type="ECO:0000256" key="6">
    <source>
        <dbReference type="SAM" id="MobiDB-lite"/>
    </source>
</evidence>
<dbReference type="SUPFAM" id="SSF54364">
    <property type="entry name" value="Translation initiation factor IF3, N-terminal domain"/>
    <property type="match status" value="1"/>
</dbReference>
<dbReference type="HAMAP" id="MF_00080">
    <property type="entry name" value="IF_3"/>
    <property type="match status" value="1"/>
</dbReference>
<dbReference type="InterPro" id="IPR036788">
    <property type="entry name" value="T_IF-3_C_sf"/>
</dbReference>